<comment type="similarity">
    <text evidence="6">Belongs to the menorin family.</text>
</comment>
<evidence type="ECO:0000256" key="2">
    <source>
        <dbReference type="ARBA" id="ARBA00022692"/>
    </source>
</evidence>
<dbReference type="InterPro" id="IPR019356">
    <property type="entry name" value="Menorin_dom"/>
</dbReference>
<proteinExistence type="inferred from homology"/>
<dbReference type="AlphaFoldDB" id="A0A8C4D8Q5"/>
<evidence type="ECO:0000313" key="9">
    <source>
        <dbReference type="Proteomes" id="UP000694389"/>
    </source>
</evidence>
<evidence type="ECO:0000256" key="4">
    <source>
        <dbReference type="ARBA" id="ARBA00023136"/>
    </source>
</evidence>
<reference evidence="8" key="2">
    <citation type="submission" date="2025-09" db="UniProtKB">
        <authorList>
            <consortium name="Ensembl"/>
        </authorList>
    </citation>
    <scope>IDENTIFICATION</scope>
</reference>
<dbReference type="GO" id="GO:0005615">
    <property type="term" value="C:extracellular space"/>
    <property type="evidence" value="ECO:0007669"/>
    <property type="project" value="TreeGrafter"/>
</dbReference>
<comment type="subcellular location">
    <subcellularLocation>
        <location evidence="1">Membrane</location>
        <topology evidence="1">Single-pass membrane protein</topology>
    </subcellularLocation>
</comment>
<keyword evidence="2" id="KW-0812">Transmembrane</keyword>
<keyword evidence="3" id="KW-1133">Transmembrane helix</keyword>
<reference evidence="8" key="1">
    <citation type="submission" date="2025-08" db="UniProtKB">
        <authorList>
            <consortium name="Ensembl"/>
        </authorList>
    </citation>
    <scope>IDENTIFICATION</scope>
</reference>
<dbReference type="Pfam" id="PF10223">
    <property type="entry name" value="Menorin_N"/>
    <property type="match status" value="1"/>
</dbReference>
<accession>A0A8C4D8Q5</accession>
<name>A0A8C4D8Q5_DICLA</name>
<dbReference type="Ensembl" id="ENSDLAT00005000140.2">
    <property type="protein sequence ID" value="ENSDLAP00005000131.2"/>
    <property type="gene ID" value="ENSDLAG00005000059.2"/>
</dbReference>
<organism evidence="8 9">
    <name type="scientific">Dicentrarchus labrax</name>
    <name type="common">European seabass</name>
    <name type="synonym">Morone labrax</name>
    <dbReference type="NCBI Taxonomy" id="13489"/>
    <lineage>
        <taxon>Eukaryota</taxon>
        <taxon>Metazoa</taxon>
        <taxon>Chordata</taxon>
        <taxon>Craniata</taxon>
        <taxon>Vertebrata</taxon>
        <taxon>Euteleostomi</taxon>
        <taxon>Actinopterygii</taxon>
        <taxon>Neopterygii</taxon>
        <taxon>Teleostei</taxon>
        <taxon>Neoteleostei</taxon>
        <taxon>Acanthomorphata</taxon>
        <taxon>Eupercaria</taxon>
        <taxon>Moronidae</taxon>
        <taxon>Dicentrarchus</taxon>
    </lineage>
</organism>
<keyword evidence="9" id="KW-1185">Reference proteome</keyword>
<evidence type="ECO:0000259" key="7">
    <source>
        <dbReference type="Pfam" id="PF10223"/>
    </source>
</evidence>
<sequence>MNIIQAPCFYCPTLKRSGEISEPDGLPATWFHRANSKDEMNKALASGAMILESDVTLQGQGTPSQKPIPIMAHPPDIYSDNTLDQWLDAVLASRKAMKLDFKYLEAVGLSLDLLGQKNISRGINRPVWLNADIIHGPNVHNTINLFTFFFFCRFSLTLWQGDIHPNISDLLFVRDNTHPARVYYDIYEPTLSEFKQAAIQLNLIQLV</sequence>
<dbReference type="Proteomes" id="UP000694389">
    <property type="component" value="Unassembled WGS sequence"/>
</dbReference>
<keyword evidence="4" id="KW-0472">Membrane</keyword>
<dbReference type="PANTHER" id="PTHR21184">
    <property type="entry name" value="MENORIN (DENDRITIC BRANCHING PROTEIN)"/>
    <property type="match status" value="1"/>
</dbReference>
<evidence type="ECO:0000256" key="1">
    <source>
        <dbReference type="ARBA" id="ARBA00004167"/>
    </source>
</evidence>
<evidence type="ECO:0000256" key="6">
    <source>
        <dbReference type="ARBA" id="ARBA00044953"/>
    </source>
</evidence>
<dbReference type="GeneTree" id="ENSGT00530000063681"/>
<protein>
    <recommendedName>
        <fullName evidence="5">Protein FAM151A</fullName>
    </recommendedName>
</protein>
<evidence type="ECO:0000256" key="5">
    <source>
        <dbReference type="ARBA" id="ARBA00044104"/>
    </source>
</evidence>
<evidence type="ECO:0000313" key="8">
    <source>
        <dbReference type="Ensembl" id="ENSDLAP00005000131.2"/>
    </source>
</evidence>
<evidence type="ECO:0000256" key="3">
    <source>
        <dbReference type="ARBA" id="ARBA00022989"/>
    </source>
</evidence>
<dbReference type="PANTHER" id="PTHR21184:SF4">
    <property type="entry name" value="PROTEIN FAM151A"/>
    <property type="match status" value="1"/>
</dbReference>
<dbReference type="GO" id="GO:0016020">
    <property type="term" value="C:membrane"/>
    <property type="evidence" value="ECO:0007669"/>
    <property type="project" value="UniProtKB-SubCell"/>
</dbReference>
<feature type="domain" description="Menorin-like" evidence="7">
    <location>
        <begin position="24"/>
        <end position="148"/>
    </location>
</feature>